<gene>
    <name evidence="1" type="ORF">BofuT4_P070350.1</name>
</gene>
<sequence length="187" mass="20465">MSTCEPIEAFGLLVSSVHQFAIHAKARYSELLEGPDADLQAVLQEYARGLCIMHTACLNLRTLLEVPSLQTLKTSPFHKGNFLGGSYLVPFAKVSYQLRSFFHDGFANSPIRDRGKCMSMIRNYGVSRAETIEKGDGSGCDGCMGKAFCVQVKGTRNGTTVRLISCDDKIQFIGGSEKGCKEGREII</sequence>
<dbReference type="EMBL" id="FQ790251">
    <property type="protein sequence ID" value="CCD42959.1"/>
    <property type="molecule type" value="Genomic_DNA"/>
</dbReference>
<proteinExistence type="predicted"/>
<evidence type="ECO:0000313" key="2">
    <source>
        <dbReference type="Proteomes" id="UP000008177"/>
    </source>
</evidence>
<evidence type="ECO:0000313" key="1">
    <source>
        <dbReference type="EMBL" id="CCD42959.1"/>
    </source>
</evidence>
<organism evidence="1 2">
    <name type="scientific">Botryotinia fuckeliana (strain T4)</name>
    <name type="common">Noble rot fungus</name>
    <name type="synonym">Botrytis cinerea</name>
    <dbReference type="NCBI Taxonomy" id="999810"/>
    <lineage>
        <taxon>Eukaryota</taxon>
        <taxon>Fungi</taxon>
        <taxon>Dikarya</taxon>
        <taxon>Ascomycota</taxon>
        <taxon>Pezizomycotina</taxon>
        <taxon>Leotiomycetes</taxon>
        <taxon>Helotiales</taxon>
        <taxon>Sclerotiniaceae</taxon>
        <taxon>Botrytis</taxon>
    </lineage>
</organism>
<dbReference type="Proteomes" id="UP000008177">
    <property type="component" value="Unplaced contigs"/>
</dbReference>
<dbReference type="InParanoid" id="G2XQ71"/>
<protein>
    <submittedName>
        <fullName evidence="1">Uncharacterized protein</fullName>
    </submittedName>
</protein>
<dbReference type="AlphaFoldDB" id="G2XQ71"/>
<accession>G2XQ71</accession>
<dbReference type="HOGENOM" id="CLU_1447456_0_0_1"/>
<reference evidence="2" key="1">
    <citation type="journal article" date="2011" name="PLoS Genet.">
        <title>Genomic analysis of the necrotrophic fungal pathogens Sclerotinia sclerotiorum and Botrytis cinerea.</title>
        <authorList>
            <person name="Amselem J."/>
            <person name="Cuomo C.A."/>
            <person name="van Kan J.A."/>
            <person name="Viaud M."/>
            <person name="Benito E.P."/>
            <person name="Couloux A."/>
            <person name="Coutinho P.M."/>
            <person name="de Vries R.P."/>
            <person name="Dyer P.S."/>
            <person name="Fillinger S."/>
            <person name="Fournier E."/>
            <person name="Gout L."/>
            <person name="Hahn M."/>
            <person name="Kohn L."/>
            <person name="Lapalu N."/>
            <person name="Plummer K.M."/>
            <person name="Pradier J.M."/>
            <person name="Quevillon E."/>
            <person name="Sharon A."/>
            <person name="Simon A."/>
            <person name="ten Have A."/>
            <person name="Tudzynski B."/>
            <person name="Tudzynski P."/>
            <person name="Wincker P."/>
            <person name="Andrew M."/>
            <person name="Anthouard V."/>
            <person name="Beever R.E."/>
            <person name="Beffa R."/>
            <person name="Benoit I."/>
            <person name="Bouzid O."/>
            <person name="Brault B."/>
            <person name="Chen Z."/>
            <person name="Choquer M."/>
            <person name="Collemare J."/>
            <person name="Cotton P."/>
            <person name="Danchin E.G."/>
            <person name="Da Silva C."/>
            <person name="Gautier A."/>
            <person name="Giraud C."/>
            <person name="Giraud T."/>
            <person name="Gonzalez C."/>
            <person name="Grossetete S."/>
            <person name="Guldener U."/>
            <person name="Henrissat B."/>
            <person name="Howlett B.J."/>
            <person name="Kodira C."/>
            <person name="Kretschmer M."/>
            <person name="Lappartient A."/>
            <person name="Leroch M."/>
            <person name="Levis C."/>
            <person name="Mauceli E."/>
            <person name="Neuveglise C."/>
            <person name="Oeser B."/>
            <person name="Pearson M."/>
            <person name="Poulain J."/>
            <person name="Poussereau N."/>
            <person name="Quesneville H."/>
            <person name="Rascle C."/>
            <person name="Schumacher J."/>
            <person name="Segurens B."/>
            <person name="Sexton A."/>
            <person name="Silva E."/>
            <person name="Sirven C."/>
            <person name="Soanes D.M."/>
            <person name="Talbot N.J."/>
            <person name="Templeton M."/>
            <person name="Yandava C."/>
            <person name="Yarden O."/>
            <person name="Zeng Q."/>
            <person name="Rollins J.A."/>
            <person name="Lebrun M.H."/>
            <person name="Dickman M."/>
        </authorList>
    </citation>
    <scope>NUCLEOTIDE SEQUENCE [LARGE SCALE GENOMIC DNA]</scope>
    <source>
        <strain evidence="2">T4</strain>
    </source>
</reference>
<name>G2XQ71_BOTF4</name>